<name>A0A1K1RUQ2_9FLAO</name>
<proteinExistence type="predicted"/>
<keyword evidence="3" id="KW-1185">Reference proteome</keyword>
<dbReference type="AlphaFoldDB" id="A0A1K1RUQ2"/>
<gene>
    <name evidence="2" type="ORF">SAMN02927921_04016</name>
</gene>
<accession>A0A1K1RUQ2</accession>
<dbReference type="RefSeq" id="WP_139276322.1">
    <property type="nucleotide sequence ID" value="NZ_FPJE01000035.1"/>
</dbReference>
<reference evidence="2 3" key="1">
    <citation type="submission" date="2016-11" db="EMBL/GenBank/DDBJ databases">
        <authorList>
            <person name="Jaros S."/>
            <person name="Januszkiewicz K."/>
            <person name="Wedrychowicz H."/>
        </authorList>
    </citation>
    <scope>NUCLEOTIDE SEQUENCE [LARGE SCALE GENOMIC DNA]</scope>
    <source>
        <strain evidence="2 3">CGMCC 1.12145</strain>
    </source>
</reference>
<evidence type="ECO:0008006" key="4">
    <source>
        <dbReference type="Google" id="ProtNLM"/>
    </source>
</evidence>
<evidence type="ECO:0000313" key="2">
    <source>
        <dbReference type="EMBL" id="SFW75666.1"/>
    </source>
</evidence>
<sequence length="146" mass="15987">MIRNAFLTVVFGLCLLFSVAAQEKVTWKDLADVNFTSKYFDATDEYFLVPDFGKSVKELEGKEISITGYFLSLSPEDGIYMLSQNPMASCFFCGGGGPESVMEVKFTNTPAFKTDEVVTVTGKLKLNADDVNHCNYIVTGASGFAL</sequence>
<dbReference type="OrthoDB" id="1348500at2"/>
<dbReference type="EMBL" id="FPJE01000035">
    <property type="protein sequence ID" value="SFW75666.1"/>
    <property type="molecule type" value="Genomic_DNA"/>
</dbReference>
<feature type="chain" id="PRO_5012905119" description="DUF3299 domain-containing protein" evidence="1">
    <location>
        <begin position="22"/>
        <end position="146"/>
    </location>
</feature>
<dbReference type="Proteomes" id="UP000182248">
    <property type="component" value="Unassembled WGS sequence"/>
</dbReference>
<organism evidence="2 3">
    <name type="scientific">Sinomicrobium oceani</name>
    <dbReference type="NCBI Taxonomy" id="1150368"/>
    <lineage>
        <taxon>Bacteria</taxon>
        <taxon>Pseudomonadati</taxon>
        <taxon>Bacteroidota</taxon>
        <taxon>Flavobacteriia</taxon>
        <taxon>Flavobacteriales</taxon>
        <taxon>Flavobacteriaceae</taxon>
        <taxon>Sinomicrobium</taxon>
    </lineage>
</organism>
<evidence type="ECO:0000313" key="3">
    <source>
        <dbReference type="Proteomes" id="UP000182248"/>
    </source>
</evidence>
<keyword evidence="1" id="KW-0732">Signal</keyword>
<evidence type="ECO:0000256" key="1">
    <source>
        <dbReference type="SAM" id="SignalP"/>
    </source>
</evidence>
<dbReference type="Gene3D" id="2.40.50.870">
    <property type="entry name" value="Protein of unknown function (DUF3299)"/>
    <property type="match status" value="1"/>
</dbReference>
<dbReference type="STRING" id="1150368.SAMN02927921_04016"/>
<feature type="signal peptide" evidence="1">
    <location>
        <begin position="1"/>
        <end position="21"/>
    </location>
</feature>
<protein>
    <recommendedName>
        <fullName evidence="4">DUF3299 domain-containing protein</fullName>
    </recommendedName>
</protein>